<evidence type="ECO:0000259" key="1">
    <source>
        <dbReference type="Pfam" id="PF01966"/>
    </source>
</evidence>
<reference evidence="2 3" key="1">
    <citation type="submission" date="2016-03" db="EMBL/GenBank/DDBJ databases">
        <authorList>
            <person name="Ploux O."/>
        </authorList>
    </citation>
    <scope>NUCLEOTIDE SEQUENCE [LARGE SCALE GENOMIC DNA]</scope>
    <source>
        <strain evidence="2 3">URUG2</strain>
    </source>
</reference>
<dbReference type="CDD" id="cd00077">
    <property type="entry name" value="HDc"/>
    <property type="match status" value="1"/>
</dbReference>
<dbReference type="PANTHER" id="PTHR40202">
    <property type="match status" value="1"/>
</dbReference>
<dbReference type="InterPro" id="IPR006674">
    <property type="entry name" value="HD_domain"/>
</dbReference>
<sequence length="198" mass="21635">MDSPTEKAAYLINLLNTKGQEDYIGESISQLEHSLQAAHQAGANNADDETVIAALLHDIGHFLPASEVQTIARTVRKMSDFSGGDVGRVGHERIGEEYLLRLGFSKKVGSLVGSHVAAKRYLCATDAAYYDTLSEASKKSLIFQGGPMKDDELAEWATSPWCEEMCQLRKWDDAAKVVGLQVKPAAAYESSLIRLLSF</sequence>
<gene>
    <name evidence="2" type="ORF">RCC_07075</name>
</gene>
<dbReference type="InterPro" id="IPR052567">
    <property type="entry name" value="OP_Dioxygenase"/>
</dbReference>
<name>A0A2D3VJS9_9PEZI</name>
<dbReference type="OrthoDB" id="445007at2759"/>
<evidence type="ECO:0000313" key="3">
    <source>
        <dbReference type="Proteomes" id="UP000225277"/>
    </source>
</evidence>
<dbReference type="Pfam" id="PF01966">
    <property type="entry name" value="HD"/>
    <property type="match status" value="1"/>
</dbReference>
<organism evidence="2 3">
    <name type="scientific">Ramularia collo-cygni</name>
    <dbReference type="NCBI Taxonomy" id="112498"/>
    <lineage>
        <taxon>Eukaryota</taxon>
        <taxon>Fungi</taxon>
        <taxon>Dikarya</taxon>
        <taxon>Ascomycota</taxon>
        <taxon>Pezizomycotina</taxon>
        <taxon>Dothideomycetes</taxon>
        <taxon>Dothideomycetidae</taxon>
        <taxon>Mycosphaerellales</taxon>
        <taxon>Mycosphaerellaceae</taxon>
        <taxon>Ramularia</taxon>
    </lineage>
</organism>
<dbReference type="PANTHER" id="PTHR40202:SF1">
    <property type="entry name" value="HD DOMAIN-CONTAINING PROTEIN"/>
    <property type="match status" value="1"/>
</dbReference>
<dbReference type="SUPFAM" id="SSF109604">
    <property type="entry name" value="HD-domain/PDEase-like"/>
    <property type="match status" value="1"/>
</dbReference>
<keyword evidence="3" id="KW-1185">Reference proteome</keyword>
<dbReference type="InterPro" id="IPR003607">
    <property type="entry name" value="HD/PDEase_dom"/>
</dbReference>
<dbReference type="Gene3D" id="1.10.3210.10">
    <property type="entry name" value="Hypothetical protein af1432"/>
    <property type="match status" value="1"/>
</dbReference>
<dbReference type="RefSeq" id="XP_023628102.1">
    <property type="nucleotide sequence ID" value="XM_023772334.1"/>
</dbReference>
<protein>
    <recommendedName>
        <fullName evidence="1">HD domain-containing protein</fullName>
    </recommendedName>
</protein>
<dbReference type="EMBL" id="FJUY01000011">
    <property type="protein sequence ID" value="CZT21213.1"/>
    <property type="molecule type" value="Genomic_DNA"/>
</dbReference>
<accession>A0A2D3VJS9</accession>
<dbReference type="AlphaFoldDB" id="A0A2D3VJS9"/>
<proteinExistence type="predicted"/>
<evidence type="ECO:0000313" key="2">
    <source>
        <dbReference type="EMBL" id="CZT21213.1"/>
    </source>
</evidence>
<dbReference type="Proteomes" id="UP000225277">
    <property type="component" value="Unassembled WGS sequence"/>
</dbReference>
<dbReference type="GeneID" id="35602196"/>
<feature type="domain" description="HD" evidence="1">
    <location>
        <begin position="32"/>
        <end position="118"/>
    </location>
</feature>